<keyword evidence="5 8" id="KW-1133">Transmembrane helix</keyword>
<evidence type="ECO:0000256" key="4">
    <source>
        <dbReference type="ARBA" id="ARBA00022692"/>
    </source>
</evidence>
<keyword evidence="4 8" id="KW-0812">Transmembrane</keyword>
<dbReference type="EMBL" id="BEGY01000001">
    <property type="protein sequence ID" value="GAX72907.1"/>
    <property type="molecule type" value="Genomic_DNA"/>
</dbReference>
<dbReference type="OrthoDB" id="1689567at2759"/>
<organism evidence="12 13">
    <name type="scientific">Chlamydomonas eustigma</name>
    <dbReference type="NCBI Taxonomy" id="1157962"/>
    <lineage>
        <taxon>Eukaryota</taxon>
        <taxon>Viridiplantae</taxon>
        <taxon>Chlorophyta</taxon>
        <taxon>core chlorophytes</taxon>
        <taxon>Chlorophyceae</taxon>
        <taxon>CS clade</taxon>
        <taxon>Chlamydomonadales</taxon>
        <taxon>Chlamydomonadaceae</taxon>
        <taxon>Chlamydomonas</taxon>
    </lineage>
</organism>
<evidence type="ECO:0000259" key="9">
    <source>
        <dbReference type="Pfam" id="PF02714"/>
    </source>
</evidence>
<feature type="compositionally biased region" description="Polar residues" evidence="7">
    <location>
        <begin position="628"/>
        <end position="641"/>
    </location>
</feature>
<evidence type="ECO:0000256" key="3">
    <source>
        <dbReference type="ARBA" id="ARBA00022448"/>
    </source>
</evidence>
<evidence type="ECO:0000259" key="11">
    <source>
        <dbReference type="Pfam" id="PF14703"/>
    </source>
</evidence>
<gene>
    <name evidence="12" type="ORF">CEUSTIGMA_g362.t1</name>
</gene>
<dbReference type="InterPro" id="IPR045122">
    <property type="entry name" value="Csc1-like"/>
</dbReference>
<feature type="region of interest" description="Disordered" evidence="7">
    <location>
        <begin position="423"/>
        <end position="456"/>
    </location>
</feature>
<keyword evidence="13" id="KW-1185">Reference proteome</keyword>
<feature type="domain" description="CSC1/OSCA1-like cytosolic" evidence="11">
    <location>
        <begin position="1147"/>
        <end position="1288"/>
    </location>
</feature>
<evidence type="ECO:0000256" key="2">
    <source>
        <dbReference type="ARBA" id="ARBA00007779"/>
    </source>
</evidence>
<feature type="transmembrane region" description="Helical" evidence="8">
    <location>
        <begin position="1472"/>
        <end position="1491"/>
    </location>
</feature>
<feature type="domain" description="CSC1/OSCA1-like 7TM region" evidence="9">
    <location>
        <begin position="1382"/>
        <end position="1606"/>
    </location>
</feature>
<dbReference type="InterPro" id="IPR003864">
    <property type="entry name" value="CSC1/OSCA1-like_7TM"/>
</dbReference>
<feature type="transmembrane region" description="Helical" evidence="8">
    <location>
        <begin position="1559"/>
        <end position="1581"/>
    </location>
</feature>
<keyword evidence="3" id="KW-0813">Transport</keyword>
<evidence type="ECO:0000313" key="12">
    <source>
        <dbReference type="EMBL" id="GAX72907.1"/>
    </source>
</evidence>
<feature type="transmembrane region" description="Helical" evidence="8">
    <location>
        <begin position="1614"/>
        <end position="1634"/>
    </location>
</feature>
<evidence type="ECO:0000256" key="7">
    <source>
        <dbReference type="SAM" id="MobiDB-lite"/>
    </source>
</evidence>
<protein>
    <recommendedName>
        <fullName evidence="14">CSC1/OSCA1-like 7TM region domain-containing protein</fullName>
    </recommendedName>
</protein>
<feature type="compositionally biased region" description="Polar residues" evidence="7">
    <location>
        <begin position="1045"/>
        <end position="1054"/>
    </location>
</feature>
<dbReference type="Proteomes" id="UP000232323">
    <property type="component" value="Unassembled WGS sequence"/>
</dbReference>
<comment type="caution">
    <text evidence="12">The sequence shown here is derived from an EMBL/GenBank/DDBJ whole genome shotgun (WGS) entry which is preliminary data.</text>
</comment>
<feature type="region of interest" description="Disordered" evidence="7">
    <location>
        <begin position="470"/>
        <end position="512"/>
    </location>
</feature>
<dbReference type="Pfam" id="PF02714">
    <property type="entry name" value="RSN1_7TM"/>
    <property type="match status" value="1"/>
</dbReference>
<dbReference type="PANTHER" id="PTHR13018">
    <property type="entry name" value="PROBABLE MEMBRANE PROTEIN DUF221-RELATED"/>
    <property type="match status" value="1"/>
</dbReference>
<feature type="transmembrane region" description="Helical" evidence="8">
    <location>
        <begin position="1588"/>
        <end position="1608"/>
    </location>
</feature>
<feature type="domain" description="CSC1/OSCA1-like N-terminal transmembrane" evidence="10">
    <location>
        <begin position="27"/>
        <end position="191"/>
    </location>
</feature>
<comment type="similarity">
    <text evidence="2">Belongs to the CSC1 (TC 1.A.17) family.</text>
</comment>
<name>A0A250WPY9_9CHLO</name>
<dbReference type="InterPro" id="IPR032880">
    <property type="entry name" value="CSC1/OSCA1-like_N"/>
</dbReference>
<feature type="region of interest" description="Disordered" evidence="7">
    <location>
        <begin position="552"/>
        <end position="583"/>
    </location>
</feature>
<reference evidence="12 13" key="1">
    <citation type="submission" date="2017-08" db="EMBL/GenBank/DDBJ databases">
        <title>Acidophilic green algal genome provides insights into adaptation to an acidic environment.</title>
        <authorList>
            <person name="Hirooka S."/>
            <person name="Hirose Y."/>
            <person name="Kanesaki Y."/>
            <person name="Higuchi S."/>
            <person name="Fujiwara T."/>
            <person name="Onuma R."/>
            <person name="Era A."/>
            <person name="Ohbayashi R."/>
            <person name="Uzuka A."/>
            <person name="Nozaki H."/>
            <person name="Yoshikawa H."/>
            <person name="Miyagishima S.Y."/>
        </authorList>
    </citation>
    <scope>NUCLEOTIDE SEQUENCE [LARGE SCALE GENOMIC DNA]</scope>
    <source>
        <strain evidence="12 13">NIES-2499</strain>
    </source>
</reference>
<evidence type="ECO:0000313" key="13">
    <source>
        <dbReference type="Proteomes" id="UP000232323"/>
    </source>
</evidence>
<feature type="compositionally biased region" description="Polar residues" evidence="7">
    <location>
        <begin position="1066"/>
        <end position="1075"/>
    </location>
</feature>
<feature type="compositionally biased region" description="Basic and acidic residues" evidence="7">
    <location>
        <begin position="598"/>
        <end position="611"/>
    </location>
</feature>
<accession>A0A250WPY9</accession>
<evidence type="ECO:0000259" key="10">
    <source>
        <dbReference type="Pfam" id="PF13967"/>
    </source>
</evidence>
<evidence type="ECO:0000256" key="6">
    <source>
        <dbReference type="ARBA" id="ARBA00023136"/>
    </source>
</evidence>
<keyword evidence="6 8" id="KW-0472">Membrane</keyword>
<feature type="region of interest" description="Disordered" evidence="7">
    <location>
        <begin position="1031"/>
        <end position="1083"/>
    </location>
</feature>
<comment type="subcellular location">
    <subcellularLocation>
        <location evidence="1">Membrane</location>
        <topology evidence="1">Multi-pass membrane protein</topology>
    </subcellularLocation>
</comment>
<feature type="region of interest" description="Disordered" evidence="7">
    <location>
        <begin position="598"/>
        <end position="641"/>
    </location>
</feature>
<feature type="transmembrane region" description="Helical" evidence="8">
    <location>
        <begin position="1386"/>
        <end position="1409"/>
    </location>
</feature>
<feature type="transmembrane region" description="Helical" evidence="8">
    <location>
        <begin position="30"/>
        <end position="47"/>
    </location>
</feature>
<evidence type="ECO:0000256" key="1">
    <source>
        <dbReference type="ARBA" id="ARBA00004141"/>
    </source>
</evidence>
<dbReference type="GO" id="GO:0005886">
    <property type="term" value="C:plasma membrane"/>
    <property type="evidence" value="ECO:0007669"/>
    <property type="project" value="TreeGrafter"/>
</dbReference>
<feature type="compositionally biased region" description="Polar residues" evidence="7">
    <location>
        <begin position="485"/>
        <end position="504"/>
    </location>
</feature>
<evidence type="ECO:0000256" key="8">
    <source>
        <dbReference type="SAM" id="Phobius"/>
    </source>
</evidence>
<feature type="transmembrane region" description="Helical" evidence="8">
    <location>
        <begin position="1533"/>
        <end position="1553"/>
    </location>
</feature>
<feature type="transmembrane region" description="Helical" evidence="8">
    <location>
        <begin position="109"/>
        <end position="128"/>
    </location>
</feature>
<sequence>MSSIPPPSSIFIDIFGTSTIISDASLRDAAIFYATLFGAFLLLFCILQSQSILYKFRLVSPSVSCKPPPLPNGVHSLWAWLWATFSVGDAELLSSAGLDALMMVKMQTLGLQLLFPIAVVGGVLLIPVNLSGDVISSAGQQYDSDTTPNLSLNPTQFMRLTMTNIPSGSPLLWVHCICVHGYVIYCCWVLKWHYHQFVVIRQRYMQRGEGLNWWRDLQEDQEMQERAMLLSSENQDVIESSQLSGPGPDIESERRHNNIMDQVQGVVGRGLRGVRSSLVRITHFTQRGTTMGVPNIRNYPIEENKVAEGGRDYDVDAASSVALLSPQALSDLNSDSWVAASPPATGVATAENGNTAPSRSRTASACLDPPSMHLMILPPINNTQATSPVGTDFSTIASSRALPTPHTLIWPSDRDPYFLYSTKSSNSHSSHKSGTEKVGSWSEKGDRGHMDGQVLHSPGGLEVIEQGVNTSTPLPAAGPKGLGVSRNTSISTLSLPSRNTSISSMVPARDSATRTLPLQKQELVSRAPQDDPRARQSQCWELQRLIDLEMGGGKQEDAEQKNGLSKPYRQSQSTFGAADISPPTTLDMQMTQQRFSQDTRFKRGSDKKHAPVCENGAEPDYPYVQGQGEPSAQRSQAASTLVHSYGRQGAADSIGTNVSSVNVRGPCAAPVISPLQASHQAPLSARFEGTSRFQEISIEDAWQEQLNQHENIRTSAVVDETEVELELRGSVWKNVGKQIEREMIVQGTHEPEAMATGRGGGDVGGHQRSLMVDRSTKSATELNHTSTSQSWDVGEIDELPRWWQNITYHYRSAKVNRSSQGNTMGSEGGAGDCHSLFSLPQQLDSLAVLNPSPLLATRSLISGGRVGSHQLRQQHHLQSLHLNTAGPSTRLNLDAKSAYFSREEIGSLRSQGLLSQPSVRFRKTINTQDIEGELVSVHAQHYAILVTDVNQDALRHGEQLWCDDSPQECDSVLSSILSPSLRDWLFHKYVNGSERASLWRSSSVGSQFKEHPTTHQQSFLQVPCAPAGSPSLGFSPHESMAPHKSMSSSHNRLSVSHAAQACKNASGPQPTTHSAAPSKAGGGRDMPIFRELVSDSIRLKSFYSLCAGLRFRPSQLILKEGSRWRLVQQAVADGRVAQLPRCKKYSLVSATFSNLFPDAFDRAIPVIKHKTVDTLLLQLDNIMWKYEQSEELCKSRGGVRPMSREGFCGLFGSKVDLLDLYRKQMLDVQEQIREARKNALKEGSTPSWFVFFKTQHAAACASQALIHGEDNREFRVLPAPGPEEVNWSSLWMNYHSRSIRGWIFKPLLTLFILIPVSMFSAALMQLSSLICPAHQCVDDQTGIITVTIMACPPGSTLGDGTAPLWPYYCDGEGGILTNPLETVLTVWVPAFLVTLWQGSLLPLVTYLLVQATGQHFSLSALDREMSKWIWYYAVVNQLIGGIIGATLASQLFSFRREGVLSFFYVIGNYMPASSNFFLNVIMFRALVYVPMRMVIPHPASRFYIFRRWLCRCTFAPVTQRDKAFLYQPTSPRYGFEVGMLCSSFLIAFIFAAVSPMVTIGCWVFFAFSWIFWRYNCLYVYIRKYESGGMLWTFVFSRILMMLVAMAGFTACVMLVKGAYLQAVLLVICVPLWVWRFQAFSMVRFEKGIESMPLQYAASAPPARVDPRVYIPPPLNKKALGWHPEWTKPCSGWGFPPYSF</sequence>
<evidence type="ECO:0008006" key="14">
    <source>
        <dbReference type="Google" id="ProtNLM"/>
    </source>
</evidence>
<dbReference type="InterPro" id="IPR027815">
    <property type="entry name" value="CSC1/OSCA1-like_cyt"/>
</dbReference>
<evidence type="ECO:0000256" key="5">
    <source>
        <dbReference type="ARBA" id="ARBA00022989"/>
    </source>
</evidence>
<proteinExistence type="inferred from homology"/>
<dbReference type="GO" id="GO:0005227">
    <property type="term" value="F:calcium-activated cation channel activity"/>
    <property type="evidence" value="ECO:0007669"/>
    <property type="project" value="InterPro"/>
</dbReference>
<dbReference type="PANTHER" id="PTHR13018:SF5">
    <property type="entry name" value="RE44586P"/>
    <property type="match status" value="1"/>
</dbReference>
<feature type="transmembrane region" description="Helical" evidence="8">
    <location>
        <begin position="1429"/>
        <end position="1452"/>
    </location>
</feature>
<dbReference type="Pfam" id="PF13967">
    <property type="entry name" value="RSN1_TM"/>
    <property type="match status" value="1"/>
</dbReference>
<dbReference type="Pfam" id="PF14703">
    <property type="entry name" value="PHM7_cyt"/>
    <property type="match status" value="1"/>
</dbReference>